<sequence>MLYKGQAAFASKSYIRVESQGTAGIPEVNANISPRVCATTAQVNMRTGANTSSSIITLLQRRAQVTVYYVLNGWCLVSYNGVFGYVTSDYVNLG</sequence>
<protein>
    <recommendedName>
        <fullName evidence="1">SH3b domain-containing protein</fullName>
    </recommendedName>
</protein>
<gene>
    <name evidence="2" type="ORF">SDC9_145670</name>
</gene>
<dbReference type="PANTHER" id="PTHR34408:SF1">
    <property type="entry name" value="GLYCOSYL HYDROLASE FAMILY 19 DOMAIN-CONTAINING PROTEIN HI_1415"/>
    <property type="match status" value="1"/>
</dbReference>
<feature type="domain" description="SH3b" evidence="1">
    <location>
        <begin position="27"/>
        <end position="94"/>
    </location>
</feature>
<name>A0A645ECU6_9ZZZZ</name>
<accession>A0A645ECU6</accession>
<evidence type="ECO:0000313" key="2">
    <source>
        <dbReference type="EMBL" id="MPM98482.1"/>
    </source>
</evidence>
<proteinExistence type="predicted"/>
<dbReference type="InterPro" id="IPR003646">
    <property type="entry name" value="SH3-like_bac-type"/>
</dbReference>
<dbReference type="EMBL" id="VSSQ01044647">
    <property type="protein sequence ID" value="MPM98482.1"/>
    <property type="molecule type" value="Genomic_DNA"/>
</dbReference>
<dbReference type="AlphaFoldDB" id="A0A645ECU6"/>
<dbReference type="PANTHER" id="PTHR34408">
    <property type="entry name" value="FAMILY PROTEIN, PUTATIVE-RELATED"/>
    <property type="match status" value="1"/>
</dbReference>
<comment type="caution">
    <text evidence="2">The sequence shown here is derived from an EMBL/GenBank/DDBJ whole genome shotgun (WGS) entry which is preliminary data.</text>
</comment>
<reference evidence="2" key="1">
    <citation type="submission" date="2019-08" db="EMBL/GenBank/DDBJ databases">
        <authorList>
            <person name="Kucharzyk K."/>
            <person name="Murdoch R.W."/>
            <person name="Higgins S."/>
            <person name="Loffler F."/>
        </authorList>
    </citation>
    <scope>NUCLEOTIDE SEQUENCE</scope>
</reference>
<dbReference type="Pfam" id="PF08239">
    <property type="entry name" value="SH3_3"/>
    <property type="match status" value="1"/>
</dbReference>
<dbReference type="Gene3D" id="2.30.30.40">
    <property type="entry name" value="SH3 Domains"/>
    <property type="match status" value="1"/>
</dbReference>
<organism evidence="2">
    <name type="scientific">bioreactor metagenome</name>
    <dbReference type="NCBI Taxonomy" id="1076179"/>
    <lineage>
        <taxon>unclassified sequences</taxon>
        <taxon>metagenomes</taxon>
        <taxon>ecological metagenomes</taxon>
    </lineage>
</organism>
<dbReference type="PROSITE" id="PS51781">
    <property type="entry name" value="SH3B"/>
    <property type="match status" value="1"/>
</dbReference>
<dbReference type="SMART" id="SM00287">
    <property type="entry name" value="SH3b"/>
    <property type="match status" value="1"/>
</dbReference>
<evidence type="ECO:0000259" key="1">
    <source>
        <dbReference type="PROSITE" id="PS51781"/>
    </source>
</evidence>
<dbReference type="InterPro" id="IPR052354">
    <property type="entry name" value="Cell_Wall_Dynamics_Protein"/>
</dbReference>